<dbReference type="KEGG" id="cvn:111107110"/>
<dbReference type="InterPro" id="IPR009003">
    <property type="entry name" value="Peptidase_S1_PA"/>
</dbReference>
<dbReference type="SUPFAM" id="SSF50494">
    <property type="entry name" value="Trypsin-like serine proteases"/>
    <property type="match status" value="1"/>
</dbReference>
<accession>A0A8B8B424</accession>
<dbReference type="GeneID" id="111107110"/>
<evidence type="ECO:0000313" key="2">
    <source>
        <dbReference type="RefSeq" id="XP_022297813.1"/>
    </source>
</evidence>
<dbReference type="AlphaFoldDB" id="A0A8B8B424"/>
<evidence type="ECO:0000313" key="1">
    <source>
        <dbReference type="Proteomes" id="UP000694844"/>
    </source>
</evidence>
<gene>
    <name evidence="2" type="primary">LOC111107110</name>
</gene>
<dbReference type="RefSeq" id="XP_022297813.1">
    <property type="nucleotide sequence ID" value="XM_022442105.1"/>
</dbReference>
<reference evidence="2" key="1">
    <citation type="submission" date="2025-08" db="UniProtKB">
        <authorList>
            <consortium name="RefSeq"/>
        </authorList>
    </citation>
    <scope>IDENTIFICATION</scope>
    <source>
        <tissue evidence="2">Whole sample</tissue>
    </source>
</reference>
<sequence length="712" mass="80915">MVFILEVKVACENCELKVIEKNPELADAFFNLRDGNPRVIFVTSKSISVIEAKLSVFRKYTDFMTGDNISISHEYDDNDELAKLSALYQSSVFLSEIQKIRKSLSLHILHKVVQEIYATNFLKEVILKECVKVVISTDDIERYSEKISLFSTKIKADHFRQMLVRKTIQRLCSDAIMHDLMSKEIGNTTSGEIFTGILARTLHIHVTDDLNWFSEKAGPTSSLDDINTETMREDVGRAIYELITERKIMIQDSIVEICLKTQDDLQNLCMVLKTFKACCRHKHIFECVNEWEKREIIKASGDLRNHPSVLKYILGRKDSRPTLKVFLQDCNEKTEQFLKMQGKKLSNETNYEFVHVNEKLDEMWKEVKEIERIERSAPKIPSSTKLVLNEIVNTEGEKIYAKYSNIVGIGVSNVLAKQKNTPCIVLYCLDKNIIPFGEGALPSYLKDYPCDIREDLITFGSSENCHSLNPGCDIGSPFFAGSAGFLVESSNCFKKFLTAAHVVVKNCGDIYQLNSDDMNNTRCSPENIMHPSNSSNNVGTVENCIFGNYWSYGSDVAIVRMNTSAEQECIPLPTAESETDYEYLKVTKKGNKTGVTYGIIHEVVTSARIDSITDTEFGHFYSFNNCYCVRDVTNDTPFFEIGDSGSGVFLIDEHNRRLVPLGIAFARGRFGFSTYVCKIKHIAEKFQLKIYQDAFSSSILQRMNDDEPMDIQ</sequence>
<keyword evidence="1" id="KW-1185">Reference proteome</keyword>
<protein>
    <submittedName>
        <fullName evidence="2">Uncharacterized protein LOC111107110</fullName>
    </submittedName>
</protein>
<organism evidence="1 2">
    <name type="scientific">Crassostrea virginica</name>
    <name type="common">Eastern oyster</name>
    <dbReference type="NCBI Taxonomy" id="6565"/>
    <lineage>
        <taxon>Eukaryota</taxon>
        <taxon>Metazoa</taxon>
        <taxon>Spiralia</taxon>
        <taxon>Lophotrochozoa</taxon>
        <taxon>Mollusca</taxon>
        <taxon>Bivalvia</taxon>
        <taxon>Autobranchia</taxon>
        <taxon>Pteriomorphia</taxon>
        <taxon>Ostreida</taxon>
        <taxon>Ostreoidea</taxon>
        <taxon>Ostreidae</taxon>
        <taxon>Crassostrea</taxon>
    </lineage>
</organism>
<proteinExistence type="predicted"/>
<dbReference type="OrthoDB" id="6161447at2759"/>
<dbReference type="Proteomes" id="UP000694844">
    <property type="component" value="Chromosome 8"/>
</dbReference>
<name>A0A8B8B424_CRAVI</name>